<dbReference type="Proteomes" id="UP001396334">
    <property type="component" value="Unassembled WGS sequence"/>
</dbReference>
<reference evidence="1 2" key="1">
    <citation type="journal article" date="2024" name="G3 (Bethesda)">
        <title>Genome assembly of Hibiscus sabdariffa L. provides insights into metabolisms of medicinal natural products.</title>
        <authorList>
            <person name="Kim T."/>
        </authorList>
    </citation>
    <scope>NUCLEOTIDE SEQUENCE [LARGE SCALE GENOMIC DNA]</scope>
    <source>
        <strain evidence="1">TK-2024</strain>
        <tissue evidence="1">Old leaves</tissue>
    </source>
</reference>
<comment type="caution">
    <text evidence="1">The sequence shown here is derived from an EMBL/GenBank/DDBJ whole genome shotgun (WGS) entry which is preliminary data.</text>
</comment>
<evidence type="ECO:0000313" key="2">
    <source>
        <dbReference type="Proteomes" id="UP001396334"/>
    </source>
</evidence>
<gene>
    <name evidence="1" type="ORF">V6N11_051519</name>
</gene>
<sequence>MVHSHDVVCHCESSELVGLSEVDPSEGANPRVCRANPLFVPELGVLNLLFVLELGVSTGVDSGQDRESPMVVWDECVGLLDRETGLGLERFDVMWCDTTLESQGREVVSVRRLAGPEQGGEGDRRALTVLQLEWNSQQDKDFEFSNSNLNSVSDRSNARNTSLTYAESDLVPVPVKSAVKEQSVEVVVAGWVFRNVRSVNDLVRNTGSEEQKCILEKARGKGRRNKSKSIVGDSEVFGNYSLSDSDFQARQAAILKEAEATARLGALIGVETVGQEDEIITD</sequence>
<name>A0ABR2U7E7_9ROSI</name>
<protein>
    <submittedName>
        <fullName evidence="1">Uncharacterized protein</fullName>
    </submittedName>
</protein>
<organism evidence="1 2">
    <name type="scientific">Hibiscus sabdariffa</name>
    <name type="common">roselle</name>
    <dbReference type="NCBI Taxonomy" id="183260"/>
    <lineage>
        <taxon>Eukaryota</taxon>
        <taxon>Viridiplantae</taxon>
        <taxon>Streptophyta</taxon>
        <taxon>Embryophyta</taxon>
        <taxon>Tracheophyta</taxon>
        <taxon>Spermatophyta</taxon>
        <taxon>Magnoliopsida</taxon>
        <taxon>eudicotyledons</taxon>
        <taxon>Gunneridae</taxon>
        <taxon>Pentapetalae</taxon>
        <taxon>rosids</taxon>
        <taxon>malvids</taxon>
        <taxon>Malvales</taxon>
        <taxon>Malvaceae</taxon>
        <taxon>Malvoideae</taxon>
        <taxon>Hibiscus</taxon>
    </lineage>
</organism>
<keyword evidence="2" id="KW-1185">Reference proteome</keyword>
<dbReference type="EMBL" id="JBBPBN010000001">
    <property type="protein sequence ID" value="KAK9045610.1"/>
    <property type="molecule type" value="Genomic_DNA"/>
</dbReference>
<evidence type="ECO:0000313" key="1">
    <source>
        <dbReference type="EMBL" id="KAK9045610.1"/>
    </source>
</evidence>
<accession>A0ABR2U7E7</accession>
<proteinExistence type="predicted"/>